<dbReference type="InterPro" id="IPR036188">
    <property type="entry name" value="FAD/NAD-bd_sf"/>
</dbReference>
<gene>
    <name evidence="7" type="ORF">S01H4_26095</name>
</gene>
<protein>
    <recommendedName>
        <fullName evidence="6">FAD/NAD(P)-binding domain-containing protein</fullName>
    </recommendedName>
</protein>
<feature type="domain" description="FAD/NAD(P)-binding" evidence="6">
    <location>
        <begin position="84"/>
        <end position="208"/>
    </location>
</feature>
<evidence type="ECO:0000256" key="5">
    <source>
        <dbReference type="ARBA" id="ARBA00023014"/>
    </source>
</evidence>
<dbReference type="InterPro" id="IPR023753">
    <property type="entry name" value="FAD/NAD-binding_dom"/>
</dbReference>
<organism evidence="7">
    <name type="scientific">marine sediment metagenome</name>
    <dbReference type="NCBI Taxonomy" id="412755"/>
    <lineage>
        <taxon>unclassified sequences</taxon>
        <taxon>metagenomes</taxon>
        <taxon>ecological metagenomes</taxon>
    </lineage>
</organism>
<dbReference type="Pfam" id="PF07992">
    <property type="entry name" value="Pyr_redox_2"/>
    <property type="match status" value="1"/>
</dbReference>
<dbReference type="EMBL" id="BART01012524">
    <property type="protein sequence ID" value="GAG82052.1"/>
    <property type="molecule type" value="Genomic_DNA"/>
</dbReference>
<evidence type="ECO:0000259" key="6">
    <source>
        <dbReference type="Pfam" id="PF07992"/>
    </source>
</evidence>
<dbReference type="Gene3D" id="3.50.50.60">
    <property type="entry name" value="FAD/NAD(P)-binding domain"/>
    <property type="match status" value="1"/>
</dbReference>
<feature type="non-terminal residue" evidence="7">
    <location>
        <position position="1"/>
    </location>
</feature>
<sequence>NRVVVASCTPRTHEPLFRNTIREAGLNPYLFEMANIRDQCSWVHMKEPEKATVKSEDLVRMAVAKSRLLEPLQKRPVSIIKAALVIGGGAAGMSAALELASQGYDVYLVEKEKELGGNLRRIKYLLSDDDPQAELKTMIEQVEKAEKIHLYKDAKIENIEGRIGNFKTTVSQKGKSSEFEHGVVIVASGAQEYEPKEYLYGENEGVLTQMELEDHLGKNGAWSNPGKNGFPKNIVMIQCVGSRDEERPYCSRVCCSEAVKNALKIKELSP</sequence>
<reference evidence="7" key="1">
    <citation type="journal article" date="2014" name="Front. Microbiol.">
        <title>High frequency of phylogenetically diverse reductive dehalogenase-homologous genes in deep subseafloor sedimentary metagenomes.</title>
        <authorList>
            <person name="Kawai M."/>
            <person name="Futagami T."/>
            <person name="Toyoda A."/>
            <person name="Takaki Y."/>
            <person name="Nishi S."/>
            <person name="Hori S."/>
            <person name="Arai W."/>
            <person name="Tsubouchi T."/>
            <person name="Morono Y."/>
            <person name="Uchiyama I."/>
            <person name="Ito T."/>
            <person name="Fujiyama A."/>
            <person name="Inagaki F."/>
            <person name="Takami H."/>
        </authorList>
    </citation>
    <scope>NUCLEOTIDE SEQUENCE</scope>
    <source>
        <strain evidence="7">Expedition CK06-06</strain>
    </source>
</reference>
<keyword evidence="1" id="KW-0004">4Fe-4S</keyword>
<dbReference type="SUPFAM" id="SSF51971">
    <property type="entry name" value="Nucleotide-binding domain"/>
    <property type="match status" value="1"/>
</dbReference>
<keyword evidence="4" id="KW-0408">Iron</keyword>
<comment type="caution">
    <text evidence="7">The sequence shown here is derived from an EMBL/GenBank/DDBJ whole genome shotgun (WGS) entry which is preliminary data.</text>
</comment>
<dbReference type="AlphaFoldDB" id="X1BLK0"/>
<name>X1BLK0_9ZZZZ</name>
<evidence type="ECO:0000256" key="4">
    <source>
        <dbReference type="ARBA" id="ARBA00023004"/>
    </source>
</evidence>
<dbReference type="InterPro" id="IPR039650">
    <property type="entry name" value="HdrA-like"/>
</dbReference>
<dbReference type="GO" id="GO:0046872">
    <property type="term" value="F:metal ion binding"/>
    <property type="evidence" value="ECO:0007669"/>
    <property type="project" value="UniProtKB-KW"/>
</dbReference>
<dbReference type="GO" id="GO:0051539">
    <property type="term" value="F:4 iron, 4 sulfur cluster binding"/>
    <property type="evidence" value="ECO:0007669"/>
    <property type="project" value="UniProtKB-KW"/>
</dbReference>
<feature type="non-terminal residue" evidence="7">
    <location>
        <position position="270"/>
    </location>
</feature>
<keyword evidence="5" id="KW-0411">Iron-sulfur</keyword>
<evidence type="ECO:0000256" key="2">
    <source>
        <dbReference type="ARBA" id="ARBA00022723"/>
    </source>
</evidence>
<keyword evidence="3" id="KW-0560">Oxidoreductase</keyword>
<evidence type="ECO:0000256" key="1">
    <source>
        <dbReference type="ARBA" id="ARBA00022485"/>
    </source>
</evidence>
<dbReference type="PANTHER" id="PTHR43498">
    <property type="entry name" value="FERREDOXIN:COB-COM HETERODISULFIDE REDUCTASE SUBUNIT A"/>
    <property type="match status" value="1"/>
</dbReference>
<evidence type="ECO:0000256" key="3">
    <source>
        <dbReference type="ARBA" id="ARBA00023002"/>
    </source>
</evidence>
<accession>X1BLK0</accession>
<dbReference type="PANTHER" id="PTHR43498:SF1">
    <property type="entry name" value="COB--COM HETERODISULFIDE REDUCTASE IRON-SULFUR SUBUNIT A"/>
    <property type="match status" value="1"/>
</dbReference>
<dbReference type="GO" id="GO:0016491">
    <property type="term" value="F:oxidoreductase activity"/>
    <property type="evidence" value="ECO:0007669"/>
    <property type="project" value="UniProtKB-KW"/>
</dbReference>
<proteinExistence type="predicted"/>
<evidence type="ECO:0000313" key="7">
    <source>
        <dbReference type="EMBL" id="GAG82052.1"/>
    </source>
</evidence>
<keyword evidence="2" id="KW-0479">Metal-binding</keyword>